<name>A0A2U1AQ72_9BACT</name>
<gene>
    <name evidence="1" type="ORF">C8D82_1254</name>
</gene>
<dbReference type="OrthoDB" id="281660at2"/>
<dbReference type="RefSeq" id="WP_133245215.1">
    <property type="nucleotide sequence ID" value="NZ_CABMMC010000001.1"/>
</dbReference>
<evidence type="ECO:0000313" key="2">
    <source>
        <dbReference type="Proteomes" id="UP000245959"/>
    </source>
</evidence>
<protein>
    <submittedName>
        <fullName evidence="1">Uncharacterized protein</fullName>
    </submittedName>
</protein>
<sequence>MSTSAAIGIREPDGTVRAIRLNWDGYVAHAGAILGGWYKTAEEVNALIALGDLSEINETVESCVAYHRDRGEQYRLPRTFASVEDYQYCGMGQMNANYLYIYDDGAWHVYGIARTSEWIGLEVTKNMED</sequence>
<accession>A0A2U1AQ72</accession>
<dbReference type="GeneID" id="78296241"/>
<keyword evidence="2" id="KW-1185">Reference proteome</keyword>
<dbReference type="AlphaFoldDB" id="A0A2U1AQ72"/>
<dbReference type="EMBL" id="QEKH01000025">
    <property type="protein sequence ID" value="PVY38579.1"/>
    <property type="molecule type" value="Genomic_DNA"/>
</dbReference>
<evidence type="ECO:0000313" key="1">
    <source>
        <dbReference type="EMBL" id="PVY38579.1"/>
    </source>
</evidence>
<reference evidence="1 2" key="1">
    <citation type="submission" date="2018-04" db="EMBL/GenBank/DDBJ databases">
        <title>Genomic Encyclopedia of Type Strains, Phase IV (KMG-IV): sequencing the most valuable type-strain genomes for metagenomic binning, comparative biology and taxonomic classification.</title>
        <authorList>
            <person name="Goeker M."/>
        </authorList>
    </citation>
    <scope>NUCLEOTIDE SEQUENCE [LARGE SCALE GENOMIC DNA]</scope>
    <source>
        <strain evidence="1 2">DSM 14823</strain>
    </source>
</reference>
<organism evidence="1 2">
    <name type="scientific">Victivallis vadensis</name>
    <dbReference type="NCBI Taxonomy" id="172901"/>
    <lineage>
        <taxon>Bacteria</taxon>
        <taxon>Pseudomonadati</taxon>
        <taxon>Lentisphaerota</taxon>
        <taxon>Lentisphaeria</taxon>
        <taxon>Victivallales</taxon>
        <taxon>Victivallaceae</taxon>
        <taxon>Victivallis</taxon>
    </lineage>
</organism>
<dbReference type="Proteomes" id="UP000245959">
    <property type="component" value="Unassembled WGS sequence"/>
</dbReference>
<proteinExistence type="predicted"/>
<comment type="caution">
    <text evidence="1">The sequence shown here is derived from an EMBL/GenBank/DDBJ whole genome shotgun (WGS) entry which is preliminary data.</text>
</comment>